<dbReference type="Gene3D" id="2.40.30.20">
    <property type="match status" value="2"/>
</dbReference>
<dbReference type="Pfam" id="PF00677">
    <property type="entry name" value="Lum_binding"/>
    <property type="match status" value="2"/>
</dbReference>
<evidence type="ECO:0000313" key="12">
    <source>
        <dbReference type="EMBL" id="HEN28951.1"/>
    </source>
</evidence>
<evidence type="ECO:0000256" key="2">
    <source>
        <dbReference type="ARBA" id="ARBA00002803"/>
    </source>
</evidence>
<evidence type="ECO:0000256" key="6">
    <source>
        <dbReference type="ARBA" id="ARBA00022619"/>
    </source>
</evidence>
<evidence type="ECO:0000256" key="1">
    <source>
        <dbReference type="ARBA" id="ARBA00000968"/>
    </source>
</evidence>
<dbReference type="InterPro" id="IPR023366">
    <property type="entry name" value="ATP_synth_asu-like_sf"/>
</dbReference>
<proteinExistence type="predicted"/>
<feature type="domain" description="Lumazine-binding" evidence="11">
    <location>
        <begin position="95"/>
        <end position="192"/>
    </location>
</feature>
<keyword evidence="6" id="KW-0686">Riboflavin biosynthesis</keyword>
<dbReference type="EMBL" id="DTDJ01000016">
    <property type="protein sequence ID" value="HGL17079.1"/>
    <property type="molecule type" value="Genomic_DNA"/>
</dbReference>
<evidence type="ECO:0000256" key="5">
    <source>
        <dbReference type="ARBA" id="ARBA00013950"/>
    </source>
</evidence>
<dbReference type="PANTHER" id="PTHR21098:SF12">
    <property type="entry name" value="RIBOFLAVIN SYNTHASE"/>
    <property type="match status" value="1"/>
</dbReference>
<evidence type="ECO:0000256" key="10">
    <source>
        <dbReference type="PROSITE-ProRule" id="PRU00524"/>
    </source>
</evidence>
<dbReference type="AlphaFoldDB" id="A0A7C2P348"/>
<keyword evidence="8" id="KW-0677">Repeat</keyword>
<comment type="pathway">
    <text evidence="3">Cofactor biosynthesis; riboflavin biosynthesis; riboflavin from 2-hydroxy-3-oxobutyl phosphate and 5-amino-6-(D-ribitylamino)uracil: step 2/2.</text>
</comment>
<keyword evidence="7 12" id="KW-0808">Transferase</keyword>
<dbReference type="InterPro" id="IPR001783">
    <property type="entry name" value="Lumazine-bd"/>
</dbReference>
<dbReference type="NCBIfam" id="TIGR00187">
    <property type="entry name" value="ribE"/>
    <property type="match status" value="1"/>
</dbReference>
<dbReference type="NCBIfam" id="NF006767">
    <property type="entry name" value="PRK09289.1"/>
    <property type="match status" value="1"/>
</dbReference>
<reference evidence="12" key="1">
    <citation type="journal article" date="2020" name="mSystems">
        <title>Genome- and Community-Level Interaction Insights into Carbon Utilization and Element Cycling Functions of Hydrothermarchaeota in Hydrothermal Sediment.</title>
        <authorList>
            <person name="Zhou Z."/>
            <person name="Liu Y."/>
            <person name="Xu W."/>
            <person name="Pan J."/>
            <person name="Luo Z.H."/>
            <person name="Li M."/>
        </authorList>
    </citation>
    <scope>NUCLEOTIDE SEQUENCE [LARGE SCALE GENOMIC DNA]</scope>
    <source>
        <strain evidence="12">SpSt-34</strain>
        <strain evidence="13">SpSt-69</strain>
    </source>
</reference>
<evidence type="ECO:0000256" key="8">
    <source>
        <dbReference type="ARBA" id="ARBA00022737"/>
    </source>
</evidence>
<feature type="repeat" description="Lumazine-binding" evidence="10">
    <location>
        <begin position="1"/>
        <end position="94"/>
    </location>
</feature>
<feature type="repeat" description="Lumazine-binding" evidence="10">
    <location>
        <begin position="95"/>
        <end position="192"/>
    </location>
</feature>
<protein>
    <recommendedName>
        <fullName evidence="5 9">Riboflavin synthase</fullName>
        <ecNumber evidence="4 9">2.5.1.9</ecNumber>
    </recommendedName>
</protein>
<comment type="caution">
    <text evidence="12">The sequence shown here is derived from an EMBL/GenBank/DDBJ whole genome shotgun (WGS) entry which is preliminary data.</text>
</comment>
<dbReference type="PROSITE" id="PS51177">
    <property type="entry name" value="LUMAZINE_BIND"/>
    <property type="match status" value="2"/>
</dbReference>
<feature type="domain" description="Lumazine-binding" evidence="11">
    <location>
        <begin position="1"/>
        <end position="94"/>
    </location>
</feature>
<dbReference type="GO" id="GO:0009231">
    <property type="term" value="P:riboflavin biosynthetic process"/>
    <property type="evidence" value="ECO:0007669"/>
    <property type="project" value="UniProtKB-KW"/>
</dbReference>
<organism evidence="12">
    <name type="scientific">candidate division WOR-3 bacterium</name>
    <dbReference type="NCBI Taxonomy" id="2052148"/>
    <lineage>
        <taxon>Bacteria</taxon>
        <taxon>Bacteria division WOR-3</taxon>
    </lineage>
</organism>
<sequence length="198" mass="21965">MFTGIIEEVGEVKKIYRISNGTRVQISSSLKINNGDSISVDGVCLTAEDVGKNVFTVFMSSETLSRSHFGKNLREGLKVNLERSLTPSSFMGGHIVLGHVDCTGEIYSKEISSESGLFIFRVHDPSYMKYLVEKGSIAVNGISLTCFDVKEKTFKVAVIPYTLTHTTLGILKEGDLVNLEFDIIAKYTEKLLRGRSQW</sequence>
<comment type="function">
    <text evidence="2">Catalyzes the dismutation of two molecules of 6,7-dimethyl-8-ribityllumazine, resulting in the formation of riboflavin and 5-amino-6-(D-ribitylamino)uracil.</text>
</comment>
<accession>A0A7C2P348</accession>
<dbReference type="CDD" id="cd00402">
    <property type="entry name" value="Riboflavin_synthase_like"/>
    <property type="match status" value="1"/>
</dbReference>
<dbReference type="GO" id="GO:0004746">
    <property type="term" value="F:riboflavin synthase activity"/>
    <property type="evidence" value="ECO:0007669"/>
    <property type="project" value="UniProtKB-UniRule"/>
</dbReference>
<dbReference type="InterPro" id="IPR017938">
    <property type="entry name" value="Riboflavin_synthase-like_b-brl"/>
</dbReference>
<dbReference type="PIRSF" id="PIRSF000498">
    <property type="entry name" value="Riboflavin_syn_A"/>
    <property type="match status" value="1"/>
</dbReference>
<evidence type="ECO:0000256" key="9">
    <source>
        <dbReference type="NCBIfam" id="TIGR00187"/>
    </source>
</evidence>
<dbReference type="InterPro" id="IPR026017">
    <property type="entry name" value="Lumazine-bd_dom"/>
</dbReference>
<dbReference type="EC" id="2.5.1.9" evidence="4 9"/>
<evidence type="ECO:0000259" key="11">
    <source>
        <dbReference type="PROSITE" id="PS51177"/>
    </source>
</evidence>
<evidence type="ECO:0000313" key="13">
    <source>
        <dbReference type="EMBL" id="HGL17079.1"/>
    </source>
</evidence>
<evidence type="ECO:0000256" key="4">
    <source>
        <dbReference type="ARBA" id="ARBA00012827"/>
    </source>
</evidence>
<dbReference type="PANTHER" id="PTHR21098">
    <property type="entry name" value="RIBOFLAVIN SYNTHASE ALPHA CHAIN"/>
    <property type="match status" value="1"/>
</dbReference>
<gene>
    <name evidence="12" type="ORF">ENQ77_09980</name>
    <name evidence="13" type="ORF">ENU66_01890</name>
</gene>
<dbReference type="FunFam" id="2.40.30.20:FF:000004">
    <property type="entry name" value="Riboflavin synthase, alpha subunit"/>
    <property type="match status" value="1"/>
</dbReference>
<name>A0A7C2P348_UNCW3</name>
<dbReference type="EMBL" id="DSOL01000284">
    <property type="protein sequence ID" value="HEN28951.1"/>
    <property type="molecule type" value="Genomic_DNA"/>
</dbReference>
<dbReference type="SUPFAM" id="SSF63380">
    <property type="entry name" value="Riboflavin synthase domain-like"/>
    <property type="match status" value="2"/>
</dbReference>
<evidence type="ECO:0000256" key="7">
    <source>
        <dbReference type="ARBA" id="ARBA00022679"/>
    </source>
</evidence>
<evidence type="ECO:0000256" key="3">
    <source>
        <dbReference type="ARBA" id="ARBA00004887"/>
    </source>
</evidence>
<comment type="catalytic activity">
    <reaction evidence="1">
        <text>2 6,7-dimethyl-8-(1-D-ribityl)lumazine + H(+) = 5-amino-6-(D-ribitylamino)uracil + riboflavin</text>
        <dbReference type="Rhea" id="RHEA:20772"/>
        <dbReference type="ChEBI" id="CHEBI:15378"/>
        <dbReference type="ChEBI" id="CHEBI:15934"/>
        <dbReference type="ChEBI" id="CHEBI:57986"/>
        <dbReference type="ChEBI" id="CHEBI:58201"/>
        <dbReference type="EC" id="2.5.1.9"/>
    </reaction>
</comment>